<dbReference type="GeneID" id="81359254"/>
<dbReference type="InterPro" id="IPR050524">
    <property type="entry name" value="APC_YAT"/>
</dbReference>
<keyword evidence="4" id="KW-0029">Amino-acid transport</keyword>
<name>A0A9W9K0Z3_9EURO</name>
<organism evidence="10 11">
    <name type="scientific">Penicillium argentinense</name>
    <dbReference type="NCBI Taxonomy" id="1131581"/>
    <lineage>
        <taxon>Eukaryota</taxon>
        <taxon>Fungi</taxon>
        <taxon>Dikarya</taxon>
        <taxon>Ascomycota</taxon>
        <taxon>Pezizomycotina</taxon>
        <taxon>Eurotiomycetes</taxon>
        <taxon>Eurotiomycetidae</taxon>
        <taxon>Eurotiales</taxon>
        <taxon>Aspergillaceae</taxon>
        <taxon>Penicillium</taxon>
    </lineage>
</organism>
<keyword evidence="5 8" id="KW-1133">Transmembrane helix</keyword>
<feature type="transmembrane region" description="Helical" evidence="8">
    <location>
        <begin position="392"/>
        <end position="409"/>
    </location>
</feature>
<feature type="transmembrane region" description="Helical" evidence="8">
    <location>
        <begin position="80"/>
        <end position="100"/>
    </location>
</feature>
<keyword evidence="2" id="KW-0813">Transport</keyword>
<evidence type="ECO:0000313" key="11">
    <source>
        <dbReference type="Proteomes" id="UP001149074"/>
    </source>
</evidence>
<dbReference type="AlphaFoldDB" id="A0A9W9K0Z3"/>
<reference evidence="10" key="1">
    <citation type="submission" date="2022-11" db="EMBL/GenBank/DDBJ databases">
        <authorList>
            <person name="Petersen C."/>
        </authorList>
    </citation>
    <scope>NUCLEOTIDE SEQUENCE</scope>
    <source>
        <strain evidence="10">IBT 30761</strain>
    </source>
</reference>
<feature type="transmembrane region" description="Helical" evidence="8">
    <location>
        <begin position="190"/>
        <end position="214"/>
    </location>
</feature>
<sequence>MERPRRRVRSTNDGADVENAPNPTTRPADPTIHEDGVATGFADIYGSLTSRQTSVITIGSAIGTGLMVTSGLAMSMSGPVALLVSYSIVGFTVYLVLSALGEVTAWLPKTYTVADQAVRFCDPALGFSLGWIYWLKYAIITPNQLVAASLVISFWVDTDIVNPGVWVTIFLLVTVALNCLHHGLPSQVEFYVSSFKLLVMAVLMILSLVIALGGGPDRDLRGFRYFKDLDSGDAGSSGGNHALHQFFKACGTMSPATFAYIGSERSAIVARAPNTRKVISRSINHTFYRLLVFHLLGIILVGMMIPPKYISATWVRGDIDSKKAKNPAVSPFVAALCLAHIAVAPHLLNACILIFILSIASYDLYLATKAICDLSLKHRAPGFLSRTNRRGIPVYALGVCVSLALLAYINVGRDSSQIFDYFVKMVTMLGILTWMSILLTHISFVRARRAQGISDSVLVFRASFGMLGSWLGMALCVFISSTMIFNSIDFVGSRPVFDYKSFVAAYIGVPIYLFLYLGYKLVARSSHVSPTDADLWSGKTDAQSRRPRPVTGSVFEL</sequence>
<feature type="transmembrane region" description="Helical" evidence="8">
    <location>
        <begin position="421"/>
        <end position="445"/>
    </location>
</feature>
<dbReference type="EMBL" id="JAPQKI010000009">
    <property type="protein sequence ID" value="KAJ5089099.1"/>
    <property type="molecule type" value="Genomic_DNA"/>
</dbReference>
<feature type="transmembrane region" description="Helical" evidence="8">
    <location>
        <begin position="134"/>
        <end position="156"/>
    </location>
</feature>
<feature type="region of interest" description="Disordered" evidence="7">
    <location>
        <begin position="530"/>
        <end position="557"/>
    </location>
</feature>
<comment type="subcellular location">
    <subcellularLocation>
        <location evidence="1">Membrane</location>
        <topology evidence="1">Multi-pass membrane protein</topology>
    </subcellularLocation>
</comment>
<feature type="transmembrane region" description="Helical" evidence="8">
    <location>
        <begin position="163"/>
        <end position="184"/>
    </location>
</feature>
<evidence type="ECO:0000256" key="3">
    <source>
        <dbReference type="ARBA" id="ARBA00022692"/>
    </source>
</evidence>
<feature type="transmembrane region" description="Helical" evidence="8">
    <location>
        <begin position="286"/>
        <end position="305"/>
    </location>
</feature>
<evidence type="ECO:0000256" key="8">
    <source>
        <dbReference type="SAM" id="Phobius"/>
    </source>
</evidence>
<accession>A0A9W9K0Z3</accession>
<evidence type="ECO:0000256" key="6">
    <source>
        <dbReference type="ARBA" id="ARBA00023136"/>
    </source>
</evidence>
<dbReference type="GO" id="GO:0016020">
    <property type="term" value="C:membrane"/>
    <property type="evidence" value="ECO:0007669"/>
    <property type="project" value="UniProtKB-SubCell"/>
</dbReference>
<evidence type="ECO:0000256" key="4">
    <source>
        <dbReference type="ARBA" id="ARBA00022970"/>
    </source>
</evidence>
<dbReference type="Gene3D" id="1.20.1740.10">
    <property type="entry name" value="Amino acid/polyamine transporter I"/>
    <property type="match status" value="1"/>
</dbReference>
<dbReference type="InterPro" id="IPR004841">
    <property type="entry name" value="AA-permease/SLC12A_dom"/>
</dbReference>
<feature type="region of interest" description="Disordered" evidence="7">
    <location>
        <begin position="1"/>
        <end position="32"/>
    </location>
</feature>
<proteinExistence type="predicted"/>
<evidence type="ECO:0000313" key="10">
    <source>
        <dbReference type="EMBL" id="KAJ5089099.1"/>
    </source>
</evidence>
<dbReference type="PANTHER" id="PTHR43341">
    <property type="entry name" value="AMINO ACID PERMEASE"/>
    <property type="match status" value="1"/>
</dbReference>
<evidence type="ECO:0000256" key="1">
    <source>
        <dbReference type="ARBA" id="ARBA00004141"/>
    </source>
</evidence>
<evidence type="ECO:0000259" key="9">
    <source>
        <dbReference type="Pfam" id="PF00324"/>
    </source>
</evidence>
<evidence type="ECO:0000256" key="7">
    <source>
        <dbReference type="SAM" id="MobiDB-lite"/>
    </source>
</evidence>
<dbReference type="RefSeq" id="XP_056471081.1">
    <property type="nucleotide sequence ID" value="XM_056620275.1"/>
</dbReference>
<dbReference type="PIRSF" id="PIRSF006060">
    <property type="entry name" value="AA_transporter"/>
    <property type="match status" value="1"/>
</dbReference>
<feature type="domain" description="Amino acid permease/ SLC12A" evidence="9">
    <location>
        <begin position="54"/>
        <end position="524"/>
    </location>
</feature>
<comment type="caution">
    <text evidence="10">The sequence shown here is derived from an EMBL/GenBank/DDBJ whole genome shotgun (WGS) entry which is preliminary data.</text>
</comment>
<dbReference type="PROSITE" id="PS00218">
    <property type="entry name" value="AMINO_ACID_PERMEASE_1"/>
    <property type="match status" value="1"/>
</dbReference>
<dbReference type="Pfam" id="PF00324">
    <property type="entry name" value="AA_permease"/>
    <property type="match status" value="1"/>
</dbReference>
<gene>
    <name evidence="10" type="ORF">N7532_007783</name>
</gene>
<keyword evidence="3 8" id="KW-0812">Transmembrane</keyword>
<dbReference type="OrthoDB" id="3900342at2759"/>
<feature type="transmembrane region" description="Helical" evidence="8">
    <location>
        <begin position="501"/>
        <end position="519"/>
    </location>
</feature>
<evidence type="ECO:0000256" key="2">
    <source>
        <dbReference type="ARBA" id="ARBA00022448"/>
    </source>
</evidence>
<dbReference type="GO" id="GO:0015171">
    <property type="term" value="F:amino acid transmembrane transporter activity"/>
    <property type="evidence" value="ECO:0007669"/>
    <property type="project" value="TreeGrafter"/>
</dbReference>
<dbReference type="Proteomes" id="UP001149074">
    <property type="component" value="Unassembled WGS sequence"/>
</dbReference>
<feature type="transmembrane region" description="Helical" evidence="8">
    <location>
        <begin position="457"/>
        <end position="481"/>
    </location>
</feature>
<protein>
    <recommendedName>
        <fullName evidence="9">Amino acid permease/ SLC12A domain-containing protein</fullName>
    </recommendedName>
</protein>
<evidence type="ECO:0000256" key="5">
    <source>
        <dbReference type="ARBA" id="ARBA00022989"/>
    </source>
</evidence>
<keyword evidence="6 8" id="KW-0472">Membrane</keyword>
<reference evidence="10" key="2">
    <citation type="journal article" date="2023" name="IMA Fungus">
        <title>Comparative genomic study of the Penicillium genus elucidates a diverse pangenome and 15 lateral gene transfer events.</title>
        <authorList>
            <person name="Petersen C."/>
            <person name="Sorensen T."/>
            <person name="Nielsen M.R."/>
            <person name="Sondergaard T.E."/>
            <person name="Sorensen J.L."/>
            <person name="Fitzpatrick D.A."/>
            <person name="Frisvad J.C."/>
            <person name="Nielsen K.L."/>
        </authorList>
    </citation>
    <scope>NUCLEOTIDE SEQUENCE</scope>
    <source>
        <strain evidence="10">IBT 30761</strain>
    </source>
</reference>
<dbReference type="InterPro" id="IPR004840">
    <property type="entry name" value="Amino_acid_permease_CS"/>
</dbReference>
<keyword evidence="11" id="KW-1185">Reference proteome</keyword>
<dbReference type="PANTHER" id="PTHR43341:SF45">
    <property type="entry name" value="AMINO ACID TRANSPORTER (EUROFUNG)"/>
    <property type="match status" value="1"/>
</dbReference>
<feature type="transmembrane region" description="Helical" evidence="8">
    <location>
        <begin position="332"/>
        <end position="359"/>
    </location>
</feature>